<dbReference type="VEuPathDB" id="ToxoDB:BESB_014010"/>
<comment type="caution">
    <text evidence="2">The sequence shown here is derived from an EMBL/GenBank/DDBJ whole genome shotgun (WGS) entry which is preliminary data.</text>
</comment>
<name>A0A2A9M4B7_BESBE</name>
<accession>A0A2A9M4B7</accession>
<sequence>MSLVAMATVADPLARPEGDDASSDKEVPQNEAISERTESAEEAATQAELPPRRDHAQGHSPAFHESEGEMPIDTGRMEATEGATQQGDVSDGSKIVEPEIEGASASTFVSAILNRVRDDTAAMQNIMLREMEDIRRMMNYDSALASRIMQLLPALDLQGTLDAMRAAVTRQIALLQAVVGSGENLPNSII</sequence>
<dbReference type="Proteomes" id="UP000224006">
    <property type="component" value="Chromosome IX"/>
</dbReference>
<feature type="region of interest" description="Disordered" evidence="1">
    <location>
        <begin position="1"/>
        <end position="70"/>
    </location>
</feature>
<organism evidence="2 3">
    <name type="scientific">Besnoitia besnoiti</name>
    <name type="common">Apicomplexan protozoan</name>
    <dbReference type="NCBI Taxonomy" id="94643"/>
    <lineage>
        <taxon>Eukaryota</taxon>
        <taxon>Sar</taxon>
        <taxon>Alveolata</taxon>
        <taxon>Apicomplexa</taxon>
        <taxon>Conoidasida</taxon>
        <taxon>Coccidia</taxon>
        <taxon>Eucoccidiorida</taxon>
        <taxon>Eimeriorina</taxon>
        <taxon>Sarcocystidae</taxon>
        <taxon>Besnoitia</taxon>
    </lineage>
</organism>
<reference evidence="2 3" key="1">
    <citation type="submission" date="2017-09" db="EMBL/GenBank/DDBJ databases">
        <title>Genome sequencing of Besnoitia besnoiti strain Bb-Ger1.</title>
        <authorList>
            <person name="Schares G."/>
            <person name="Venepally P."/>
            <person name="Lorenzi H.A."/>
        </authorList>
    </citation>
    <scope>NUCLEOTIDE SEQUENCE [LARGE SCALE GENOMIC DNA]</scope>
    <source>
        <strain evidence="2 3">Bb-Ger1</strain>
    </source>
</reference>
<dbReference type="OrthoDB" id="329249at2759"/>
<evidence type="ECO:0000313" key="3">
    <source>
        <dbReference type="Proteomes" id="UP000224006"/>
    </source>
</evidence>
<dbReference type="GeneID" id="40306463"/>
<dbReference type="EMBL" id="NWUJ01000010">
    <property type="protein sequence ID" value="PFH32789.1"/>
    <property type="molecule type" value="Genomic_DNA"/>
</dbReference>
<feature type="compositionally biased region" description="Basic and acidic residues" evidence="1">
    <location>
        <begin position="50"/>
        <end position="67"/>
    </location>
</feature>
<evidence type="ECO:0000313" key="2">
    <source>
        <dbReference type="EMBL" id="PFH32789.1"/>
    </source>
</evidence>
<dbReference type="KEGG" id="bbes:BESB_014010"/>
<keyword evidence="3" id="KW-1185">Reference proteome</keyword>
<evidence type="ECO:0000256" key="1">
    <source>
        <dbReference type="SAM" id="MobiDB-lite"/>
    </source>
</evidence>
<dbReference type="RefSeq" id="XP_029216798.1">
    <property type="nucleotide sequence ID" value="XM_029360131.1"/>
</dbReference>
<proteinExistence type="predicted"/>
<dbReference type="AlphaFoldDB" id="A0A2A9M4B7"/>
<feature type="compositionally biased region" description="Basic and acidic residues" evidence="1">
    <location>
        <begin position="14"/>
        <end position="39"/>
    </location>
</feature>
<gene>
    <name evidence="2" type="ORF">BESB_014010</name>
</gene>
<protein>
    <submittedName>
        <fullName evidence="2">Uncharacterized protein</fullName>
    </submittedName>
</protein>